<dbReference type="InterPro" id="IPR036059">
    <property type="entry name" value="TldD/PmbA_sf"/>
</dbReference>
<dbReference type="Proteomes" id="UP000250443">
    <property type="component" value="Unassembled WGS sequence"/>
</dbReference>
<feature type="domain" description="Metalloprotease TldD/E C-terminal" evidence="1">
    <location>
        <begin position="226"/>
        <end position="448"/>
    </location>
</feature>
<sequence>MTITPLASTEKPADVFAALVDWLRTAVSAEEHFTLWYSAEASDFVRFNHAKVRQAGHVQQAEATLKLIQGERHASFKVTLSGNPAADRSALQDALASLRKLVAALPADPYLLMDTSPWRSENIQSGNLASAGGIAEQVSTLAGAQDLVGFYAGGPVYRGFASSWGSLGWHEASSCTFDWSLFEPKGNAVKSMYAGTSWDREQVAAQMDSAQRQLAHFNKPIRQLSPGEYRAYLAPAALNEVVGLLNWGSFSARQLATKRSALQKLHSEHMLLSPLVSWTEQASGSLAPAFNPAGFQRQDQPLVEAGRMVGQLVSPRSAREYGLTQNGAGNGESSQSLVMKAGDLADDAILKTLDTGLYIGNLWYLNYSDITVARLTGMTRFACFWVENGEIVAPVSTMRFDDSVFNFLGSSLEAVTQRRDLCVSDSTYGQRHTDSTLLPGVLTSRFTLTL</sequence>
<dbReference type="SUPFAM" id="SSF111283">
    <property type="entry name" value="Putative modulator of DNA gyrase, PmbA/TldD"/>
    <property type="match status" value="1"/>
</dbReference>
<dbReference type="EMBL" id="UAUF01000014">
    <property type="protein sequence ID" value="SPZ11754.1"/>
    <property type="molecule type" value="Genomic_DNA"/>
</dbReference>
<keyword evidence="3" id="KW-0378">Hydrolase</keyword>
<dbReference type="Proteomes" id="UP000626180">
    <property type="component" value="Unassembled WGS sequence"/>
</dbReference>
<dbReference type="GO" id="GO:0008237">
    <property type="term" value="F:metallopeptidase activity"/>
    <property type="evidence" value="ECO:0007669"/>
    <property type="project" value="InterPro"/>
</dbReference>
<dbReference type="PANTHER" id="PTHR43666">
    <property type="entry name" value="TLDD PROTEIN"/>
    <property type="match status" value="1"/>
</dbReference>
<dbReference type="AlphaFoldDB" id="A0A2X2CXK1"/>
<dbReference type="PANTHER" id="PTHR43666:SF1">
    <property type="entry name" value="CONSERVED PROTEIN"/>
    <property type="match status" value="1"/>
</dbReference>
<protein>
    <submittedName>
        <fullName evidence="3">Putative protease</fullName>
    </submittedName>
    <submittedName>
        <fullName evidence="2">TldD/PmbA family protein</fullName>
    </submittedName>
</protein>
<name>A0A2X2CXK1_PSELU</name>
<reference evidence="3 4" key="1">
    <citation type="submission" date="2018-06" db="EMBL/GenBank/DDBJ databases">
        <authorList>
            <consortium name="Pathogen Informatics"/>
            <person name="Doyle S."/>
        </authorList>
    </citation>
    <scope>NUCLEOTIDE SEQUENCE [LARGE SCALE GENOMIC DNA]</scope>
    <source>
        <strain evidence="3 4">NCTC11842</strain>
    </source>
</reference>
<evidence type="ECO:0000313" key="5">
    <source>
        <dbReference type="Proteomes" id="UP000626180"/>
    </source>
</evidence>
<evidence type="ECO:0000313" key="4">
    <source>
        <dbReference type="Proteomes" id="UP000250443"/>
    </source>
</evidence>
<keyword evidence="5" id="KW-1185">Reference proteome</keyword>
<dbReference type="Pfam" id="PF19289">
    <property type="entry name" value="PmbA_TldD_3rd"/>
    <property type="match status" value="1"/>
</dbReference>
<accession>A0A2X2CXK1</accession>
<proteinExistence type="predicted"/>
<dbReference type="EMBL" id="JADMCD010000007">
    <property type="protein sequence ID" value="MBF8641751.1"/>
    <property type="molecule type" value="Genomic_DNA"/>
</dbReference>
<evidence type="ECO:0000313" key="3">
    <source>
        <dbReference type="EMBL" id="SPZ11754.1"/>
    </source>
</evidence>
<evidence type="ECO:0000313" key="2">
    <source>
        <dbReference type="EMBL" id="MBF8641751.1"/>
    </source>
</evidence>
<dbReference type="RefSeq" id="WP_010795762.1">
    <property type="nucleotide sequence ID" value="NZ_CP069262.1"/>
</dbReference>
<gene>
    <name evidence="2" type="ORF">IRZ65_13775</name>
    <name evidence="3" type="ORF">NCTC11842_04009</name>
</gene>
<dbReference type="InterPro" id="IPR045569">
    <property type="entry name" value="Metalloprtase-TldD/E_C"/>
</dbReference>
<keyword evidence="3" id="KW-0645">Protease</keyword>
<reference evidence="2 5" key="2">
    <citation type="submission" date="2020-10" db="EMBL/GenBank/DDBJ databases">
        <title>Genome sequences of Pseudomonas isolates.</title>
        <authorList>
            <person name="Wessels L."/>
            <person name="Reich F."/>
            <person name="Hammerl J."/>
        </authorList>
    </citation>
    <scope>NUCLEOTIDE SEQUENCE [LARGE SCALE GENOMIC DNA]</scope>
    <source>
        <strain evidence="2 5">20-MO00624-0</strain>
    </source>
</reference>
<dbReference type="GO" id="GO:0006508">
    <property type="term" value="P:proteolysis"/>
    <property type="evidence" value="ECO:0007669"/>
    <property type="project" value="UniProtKB-KW"/>
</dbReference>
<organism evidence="3 4">
    <name type="scientific">Pseudomonas luteola</name>
    <dbReference type="NCBI Taxonomy" id="47886"/>
    <lineage>
        <taxon>Bacteria</taxon>
        <taxon>Pseudomonadati</taxon>
        <taxon>Pseudomonadota</taxon>
        <taxon>Gammaproteobacteria</taxon>
        <taxon>Pseudomonadales</taxon>
        <taxon>Pseudomonadaceae</taxon>
        <taxon>Pseudomonas</taxon>
    </lineage>
</organism>
<evidence type="ECO:0000259" key="1">
    <source>
        <dbReference type="Pfam" id="PF19289"/>
    </source>
</evidence>